<keyword evidence="1" id="KW-0472">Membrane</keyword>
<feature type="transmembrane region" description="Helical" evidence="1">
    <location>
        <begin position="135"/>
        <end position="156"/>
    </location>
</feature>
<evidence type="ECO:0000256" key="1">
    <source>
        <dbReference type="SAM" id="Phobius"/>
    </source>
</evidence>
<keyword evidence="1" id="KW-0812">Transmembrane</keyword>
<dbReference type="Proteomes" id="UP000094527">
    <property type="component" value="Unassembled WGS sequence"/>
</dbReference>
<protein>
    <submittedName>
        <fullName evidence="2">Uncharacterized protein</fullName>
    </submittedName>
</protein>
<evidence type="ECO:0000313" key="3">
    <source>
        <dbReference type="Proteomes" id="UP000094527"/>
    </source>
</evidence>
<evidence type="ECO:0000313" key="2">
    <source>
        <dbReference type="EMBL" id="ODM86809.1"/>
    </source>
</evidence>
<dbReference type="PANTHER" id="PTHR36694">
    <property type="entry name" value="PASIFLORA 1, ISOFORM A-RELATED"/>
    <property type="match status" value="1"/>
</dbReference>
<reference evidence="2 3" key="1">
    <citation type="journal article" date="2016" name="Genome Biol. Evol.">
        <title>Gene Family Evolution Reflects Adaptation to Soil Environmental Stressors in the Genome of the Collembolan Orchesella cincta.</title>
        <authorList>
            <person name="Faddeeva-Vakhrusheva A."/>
            <person name="Derks M.F."/>
            <person name="Anvar S.Y."/>
            <person name="Agamennone V."/>
            <person name="Suring W."/>
            <person name="Smit S."/>
            <person name="van Straalen N.M."/>
            <person name="Roelofs D."/>
        </authorList>
    </citation>
    <scope>NUCLEOTIDE SEQUENCE [LARGE SCALE GENOMIC DNA]</scope>
    <source>
        <tissue evidence="2">Mixed pool</tissue>
    </source>
</reference>
<sequence length="204" mass="22505">MSADPVALASRFFYVTYPQFSSMLGLVVTYGIIVFQLHKDPVHKIINEAGRHAGDVYYDALITAVTVALVITALHFLLSFVLAVGAWMKNEVCCWIWIVASVCGLAYGVISLIIQWSAPTQNRYENAGAMAGGNIAMAIGYLIQFYLIYVVFAFVMEMRNGKQQQQVAPVMGAYPVGVPSQPQPQMSTYYVAADDDQLNYPTQI</sequence>
<dbReference type="PANTHER" id="PTHR36694:SF11">
    <property type="entry name" value="LP21121P-RELATED"/>
    <property type="match status" value="1"/>
</dbReference>
<proteinExistence type="predicted"/>
<name>A0A1D2M1G2_ORCCI</name>
<dbReference type="AlphaFoldDB" id="A0A1D2M1G2"/>
<accession>A0A1D2M1G2</accession>
<dbReference type="EMBL" id="LJIJ01007168">
    <property type="protein sequence ID" value="ODM86809.1"/>
    <property type="molecule type" value="Genomic_DNA"/>
</dbReference>
<feature type="transmembrane region" description="Helical" evidence="1">
    <location>
        <begin position="12"/>
        <end position="37"/>
    </location>
</feature>
<organism evidence="2 3">
    <name type="scientific">Orchesella cincta</name>
    <name type="common">Springtail</name>
    <name type="synonym">Podura cincta</name>
    <dbReference type="NCBI Taxonomy" id="48709"/>
    <lineage>
        <taxon>Eukaryota</taxon>
        <taxon>Metazoa</taxon>
        <taxon>Ecdysozoa</taxon>
        <taxon>Arthropoda</taxon>
        <taxon>Hexapoda</taxon>
        <taxon>Collembola</taxon>
        <taxon>Entomobryomorpha</taxon>
        <taxon>Entomobryoidea</taxon>
        <taxon>Orchesellidae</taxon>
        <taxon>Orchesellinae</taxon>
        <taxon>Orchesella</taxon>
    </lineage>
</organism>
<keyword evidence="3" id="KW-1185">Reference proteome</keyword>
<keyword evidence="1" id="KW-1133">Transmembrane helix</keyword>
<comment type="caution">
    <text evidence="2">The sequence shown here is derived from an EMBL/GenBank/DDBJ whole genome shotgun (WGS) entry which is preliminary data.</text>
</comment>
<feature type="transmembrane region" description="Helical" evidence="1">
    <location>
        <begin position="94"/>
        <end position="115"/>
    </location>
</feature>
<gene>
    <name evidence="2" type="ORF">Ocin01_19873</name>
</gene>
<feature type="transmembrane region" description="Helical" evidence="1">
    <location>
        <begin position="57"/>
        <end position="82"/>
    </location>
</feature>